<keyword evidence="4" id="KW-1185">Reference proteome</keyword>
<dbReference type="Proteomes" id="UP000660024">
    <property type="component" value="Unassembled WGS sequence"/>
</dbReference>
<evidence type="ECO:0000313" key="4">
    <source>
        <dbReference type="Proteomes" id="UP000660024"/>
    </source>
</evidence>
<organism evidence="3 4">
    <name type="scientific">Pedobacter segetis</name>
    <dbReference type="NCBI Taxonomy" id="2793069"/>
    <lineage>
        <taxon>Bacteria</taxon>
        <taxon>Pseudomonadati</taxon>
        <taxon>Bacteroidota</taxon>
        <taxon>Sphingobacteriia</taxon>
        <taxon>Sphingobacteriales</taxon>
        <taxon>Sphingobacteriaceae</taxon>
        <taxon>Pedobacter</taxon>
    </lineage>
</organism>
<name>A0ABS1BF07_9SPHI</name>
<evidence type="ECO:0000259" key="2">
    <source>
        <dbReference type="Pfam" id="PF13568"/>
    </source>
</evidence>
<dbReference type="RefSeq" id="WP_200583868.1">
    <property type="nucleotide sequence ID" value="NZ_JAEHFY010000001.1"/>
</dbReference>
<dbReference type="InterPro" id="IPR025665">
    <property type="entry name" value="Beta-barrel_OMP_2"/>
</dbReference>
<gene>
    <name evidence="3" type="ORF">I5M32_00650</name>
</gene>
<feature type="signal peptide" evidence="1">
    <location>
        <begin position="1"/>
        <end position="20"/>
    </location>
</feature>
<protein>
    <submittedName>
        <fullName evidence="3">PorT family protein</fullName>
    </submittedName>
</protein>
<feature type="chain" id="PRO_5046857388" evidence="1">
    <location>
        <begin position="21"/>
        <end position="197"/>
    </location>
</feature>
<dbReference type="Pfam" id="PF13568">
    <property type="entry name" value="OMP_b-brl_2"/>
    <property type="match status" value="1"/>
</dbReference>
<proteinExistence type="predicted"/>
<reference evidence="3 4" key="1">
    <citation type="submission" date="2020-12" db="EMBL/GenBank/DDBJ databases">
        <title>Bacterial novel species Pedobacter sp. SD-b isolated from soil.</title>
        <authorList>
            <person name="Jung H.-Y."/>
        </authorList>
    </citation>
    <scope>NUCLEOTIDE SEQUENCE [LARGE SCALE GENOMIC DNA]</scope>
    <source>
        <strain evidence="3 4">SD-b</strain>
    </source>
</reference>
<comment type="caution">
    <text evidence="3">The sequence shown here is derived from an EMBL/GenBank/DDBJ whole genome shotgun (WGS) entry which is preliminary data.</text>
</comment>
<sequence length="197" mass="21552">MKKILLAAFVVLVTSASVFAQFNLGLKAGLNYSTIKAQDKEFDESGILGYQVGAWARIGNKLYLQPEAYIGTKGADLTININSTTGASTEEKKQKFTTLDVPLLLGTKFGVDKLNFRIMAGPAFQFNLDDNSSAFAQATDPNFYKYRDFVTNGQIGAGVDVGNFSVDLRYETSLQDINKSNGQKQNLVHLSLGFKIL</sequence>
<keyword evidence="1" id="KW-0732">Signal</keyword>
<evidence type="ECO:0000256" key="1">
    <source>
        <dbReference type="SAM" id="SignalP"/>
    </source>
</evidence>
<evidence type="ECO:0000313" key="3">
    <source>
        <dbReference type="EMBL" id="MBK0381453.1"/>
    </source>
</evidence>
<dbReference type="EMBL" id="JAEHFY010000001">
    <property type="protein sequence ID" value="MBK0381453.1"/>
    <property type="molecule type" value="Genomic_DNA"/>
</dbReference>
<feature type="domain" description="Outer membrane protein beta-barrel" evidence="2">
    <location>
        <begin position="19"/>
        <end position="177"/>
    </location>
</feature>
<accession>A0ABS1BF07</accession>